<evidence type="ECO:0000256" key="7">
    <source>
        <dbReference type="SAM" id="Phobius"/>
    </source>
</evidence>
<feature type="transmembrane region" description="Helical" evidence="7">
    <location>
        <begin position="66"/>
        <end position="84"/>
    </location>
</feature>
<evidence type="ECO:0000256" key="2">
    <source>
        <dbReference type="ARBA" id="ARBA00007362"/>
    </source>
</evidence>
<dbReference type="RefSeq" id="WP_073184442.1">
    <property type="nucleotide sequence ID" value="NZ_FQXI01000006.1"/>
</dbReference>
<proteinExistence type="inferred from homology"/>
<comment type="similarity">
    <text evidence="2">Belongs to the EamA transporter family.</text>
</comment>
<protein>
    <submittedName>
        <fullName evidence="9">Threonine/homoserine efflux transporter RhtA</fullName>
    </submittedName>
</protein>
<evidence type="ECO:0000256" key="6">
    <source>
        <dbReference type="ARBA" id="ARBA00023136"/>
    </source>
</evidence>
<dbReference type="PANTHER" id="PTHR32322:SF18">
    <property type="entry name" value="S-ADENOSYLMETHIONINE_S-ADENOSYLHOMOCYSTEINE TRANSPORTER"/>
    <property type="match status" value="1"/>
</dbReference>
<dbReference type="EMBL" id="FQXI01000006">
    <property type="protein sequence ID" value="SHH31616.1"/>
    <property type="molecule type" value="Genomic_DNA"/>
</dbReference>
<feature type="transmembrane region" description="Helical" evidence="7">
    <location>
        <begin position="121"/>
        <end position="141"/>
    </location>
</feature>
<evidence type="ECO:0000256" key="5">
    <source>
        <dbReference type="ARBA" id="ARBA00022989"/>
    </source>
</evidence>
<evidence type="ECO:0000313" key="9">
    <source>
        <dbReference type="EMBL" id="SHH31616.1"/>
    </source>
</evidence>
<dbReference type="InterPro" id="IPR037185">
    <property type="entry name" value="EmrE-like"/>
</dbReference>
<dbReference type="InterPro" id="IPR050638">
    <property type="entry name" value="AA-Vitamin_Transporters"/>
</dbReference>
<comment type="subcellular location">
    <subcellularLocation>
        <location evidence="1">Cell membrane</location>
        <topology evidence="1">Multi-pass membrane protein</topology>
    </subcellularLocation>
</comment>
<sequence length="317" mass="34569">MLSGIIYVFLATVLFSSMDVAIKLTGGVFNPLQLNFLRFSIGALMLLPMSISKLKKANYKLSKKDYLNFIVLGFIYAVLSMSLYTFSLEYVSASIASVLFCCNTFFSIILAAIFLKEKTNIFTKMALVICFIGILVIINPLNINEPVFGIAIVIISALIFAVYSVYGKYVTQNKPTGGIVLTCYSFIFGSIELLILILISKIPLVSDFLISKNAVDFANIPIFSGISSDDIIILLYISIFVTGVGFSAYFLAIEKMSVAMASLTFAIKPALGPILASIFLKEELGSYQLIGIIFVIVGSIGIIISQRNSAKKDSLLA</sequence>
<evidence type="ECO:0000256" key="3">
    <source>
        <dbReference type="ARBA" id="ARBA00022475"/>
    </source>
</evidence>
<dbReference type="AlphaFoldDB" id="A0A1M5RZE9"/>
<reference evidence="9 10" key="1">
    <citation type="submission" date="2016-11" db="EMBL/GenBank/DDBJ databases">
        <authorList>
            <person name="Jaros S."/>
            <person name="Januszkiewicz K."/>
            <person name="Wedrychowicz H."/>
        </authorList>
    </citation>
    <scope>NUCLEOTIDE SEQUENCE [LARGE SCALE GENOMIC DNA]</scope>
    <source>
        <strain evidence="9 10">DSM 21120</strain>
    </source>
</reference>
<gene>
    <name evidence="9" type="ORF">SAMN02745245_01059</name>
</gene>
<dbReference type="PANTHER" id="PTHR32322">
    <property type="entry name" value="INNER MEMBRANE TRANSPORTER"/>
    <property type="match status" value="1"/>
</dbReference>
<dbReference type="Proteomes" id="UP000184032">
    <property type="component" value="Unassembled WGS sequence"/>
</dbReference>
<dbReference type="Pfam" id="PF00892">
    <property type="entry name" value="EamA"/>
    <property type="match status" value="2"/>
</dbReference>
<dbReference type="STRING" id="1120995.SAMN02745245_01059"/>
<accession>A0A1M5RZE9</accession>
<feature type="transmembrane region" description="Helical" evidence="7">
    <location>
        <begin position="37"/>
        <end position="54"/>
    </location>
</feature>
<name>A0A1M5RZE9_9FIRM</name>
<keyword evidence="4 7" id="KW-0812">Transmembrane</keyword>
<evidence type="ECO:0000313" key="10">
    <source>
        <dbReference type="Proteomes" id="UP000184032"/>
    </source>
</evidence>
<dbReference type="OrthoDB" id="9813604at2"/>
<dbReference type="Gene3D" id="1.10.3730.20">
    <property type="match status" value="1"/>
</dbReference>
<dbReference type="SUPFAM" id="SSF103481">
    <property type="entry name" value="Multidrug resistance efflux transporter EmrE"/>
    <property type="match status" value="2"/>
</dbReference>
<keyword evidence="5 7" id="KW-1133">Transmembrane helix</keyword>
<evidence type="ECO:0000259" key="8">
    <source>
        <dbReference type="Pfam" id="PF00892"/>
    </source>
</evidence>
<keyword evidence="6 7" id="KW-0472">Membrane</keyword>
<evidence type="ECO:0000256" key="4">
    <source>
        <dbReference type="ARBA" id="ARBA00022692"/>
    </source>
</evidence>
<feature type="domain" description="EamA" evidence="8">
    <location>
        <begin position="148"/>
        <end position="303"/>
    </location>
</feature>
<feature type="transmembrane region" description="Helical" evidence="7">
    <location>
        <begin position="286"/>
        <end position="304"/>
    </location>
</feature>
<keyword evidence="3" id="KW-1003">Cell membrane</keyword>
<dbReference type="InterPro" id="IPR000620">
    <property type="entry name" value="EamA_dom"/>
</dbReference>
<feature type="transmembrane region" description="Helical" evidence="7">
    <location>
        <begin position="258"/>
        <end position="280"/>
    </location>
</feature>
<dbReference type="GO" id="GO:0005886">
    <property type="term" value="C:plasma membrane"/>
    <property type="evidence" value="ECO:0007669"/>
    <property type="project" value="UniProtKB-SubCell"/>
</dbReference>
<feature type="domain" description="EamA" evidence="8">
    <location>
        <begin position="3"/>
        <end position="138"/>
    </location>
</feature>
<feature type="transmembrane region" description="Helical" evidence="7">
    <location>
        <begin position="90"/>
        <end position="114"/>
    </location>
</feature>
<feature type="transmembrane region" description="Helical" evidence="7">
    <location>
        <begin position="231"/>
        <end position="251"/>
    </location>
</feature>
<feature type="transmembrane region" description="Helical" evidence="7">
    <location>
        <begin position="147"/>
        <end position="166"/>
    </location>
</feature>
<evidence type="ECO:0000256" key="1">
    <source>
        <dbReference type="ARBA" id="ARBA00004651"/>
    </source>
</evidence>
<organism evidence="9 10">
    <name type="scientific">Anaerosphaera aminiphila DSM 21120</name>
    <dbReference type="NCBI Taxonomy" id="1120995"/>
    <lineage>
        <taxon>Bacteria</taxon>
        <taxon>Bacillati</taxon>
        <taxon>Bacillota</taxon>
        <taxon>Tissierellia</taxon>
        <taxon>Tissierellales</taxon>
        <taxon>Peptoniphilaceae</taxon>
        <taxon>Anaerosphaera</taxon>
    </lineage>
</organism>
<feature type="transmembrane region" description="Helical" evidence="7">
    <location>
        <begin position="178"/>
        <end position="199"/>
    </location>
</feature>
<keyword evidence="10" id="KW-1185">Reference proteome</keyword>